<dbReference type="InterPro" id="IPR052660">
    <property type="entry name" value="Erythrocyte_Invasion_ImmMod"/>
</dbReference>
<feature type="compositionally biased region" description="Basic residues" evidence="1">
    <location>
        <begin position="1"/>
        <end position="16"/>
    </location>
</feature>
<feature type="compositionally biased region" description="Acidic residues" evidence="1">
    <location>
        <begin position="820"/>
        <end position="833"/>
    </location>
</feature>
<feature type="compositionally biased region" description="Basic and acidic residues" evidence="1">
    <location>
        <begin position="338"/>
        <end position="382"/>
    </location>
</feature>
<feature type="compositionally biased region" description="Low complexity" evidence="1">
    <location>
        <begin position="568"/>
        <end position="578"/>
    </location>
</feature>
<feature type="compositionally biased region" description="Basic residues" evidence="1">
    <location>
        <begin position="224"/>
        <end position="234"/>
    </location>
</feature>
<accession>A0A4U6XUH7</accession>
<feature type="compositionally biased region" description="Basic residues" evidence="1">
    <location>
        <begin position="142"/>
        <end position="152"/>
    </location>
</feature>
<feature type="compositionally biased region" description="Pro residues" evidence="1">
    <location>
        <begin position="472"/>
        <end position="483"/>
    </location>
</feature>
<feature type="compositionally biased region" description="Polar residues" evidence="1">
    <location>
        <begin position="235"/>
        <end position="246"/>
    </location>
</feature>
<feature type="compositionally biased region" description="Low complexity" evidence="1">
    <location>
        <begin position="247"/>
        <end position="256"/>
    </location>
</feature>
<feature type="compositionally biased region" description="Polar residues" evidence="1">
    <location>
        <begin position="752"/>
        <end position="763"/>
    </location>
</feature>
<feature type="compositionally biased region" description="Low complexity" evidence="1">
    <location>
        <begin position="692"/>
        <end position="707"/>
    </location>
</feature>
<feature type="compositionally biased region" description="Basic residues" evidence="1">
    <location>
        <begin position="626"/>
        <end position="637"/>
    </location>
</feature>
<feature type="compositionally biased region" description="Basic residues" evidence="1">
    <location>
        <begin position="517"/>
        <end position="529"/>
    </location>
</feature>
<dbReference type="STRING" id="1306861.A0A4U6XUH7"/>
<dbReference type="Proteomes" id="UP000310108">
    <property type="component" value="Unassembled WGS sequence"/>
</dbReference>
<name>A0A4U6XUH7_9PEZI</name>
<feature type="compositionally biased region" description="Low complexity" evidence="1">
    <location>
        <begin position="911"/>
        <end position="920"/>
    </location>
</feature>
<dbReference type="EMBL" id="PJEX01000007">
    <property type="protein sequence ID" value="TKW59571.1"/>
    <property type="molecule type" value="Genomic_DNA"/>
</dbReference>
<dbReference type="PANTHER" id="PTHR16021">
    <property type="entry name" value="MANSC DOMAIN CONTAINING PROTEIN 1"/>
    <property type="match status" value="1"/>
</dbReference>
<evidence type="ECO:0000313" key="3">
    <source>
        <dbReference type="Proteomes" id="UP000310108"/>
    </source>
</evidence>
<comment type="caution">
    <text evidence="2">The sequence shown here is derived from an EMBL/GenBank/DDBJ whole genome shotgun (WGS) entry which is preliminary data.</text>
</comment>
<feature type="compositionally biased region" description="Low complexity" evidence="1">
    <location>
        <begin position="177"/>
        <end position="194"/>
    </location>
</feature>
<evidence type="ECO:0000313" key="2">
    <source>
        <dbReference type="EMBL" id="TKW59571.1"/>
    </source>
</evidence>
<feature type="compositionally biased region" description="Acidic residues" evidence="1">
    <location>
        <begin position="921"/>
        <end position="935"/>
    </location>
</feature>
<sequence>MAIWPFRRRSGRKRPRSGANLSDVETPQARRGLTTRDGYEATAALATSAAAAAAATATATAATPKNAHSHSSPPWPRGERSYSFSPGRKDSIRVAGQTGSGPPVPGRLAGPFPADRNDGEEKGDPDAAAWGRAPTLHNNTSHPRHHGQHHQVARPASPPRRKTNNNNSSNSKRRRTTTTTTATTTRTTAATTRSELTDREAETKAMTHFAPVRPAADPWTSGRPIRKQSKRLKTGRSSFHNPQSDVSLPMSIHSSMSSDADLHSFRVSALEILAPRPTLRYAVHPRWEPGGGGGSAPTRTQQQQQQQQQKRKVSERVPESVVRAHKRVDSFADDLDAADLRELMERDNRRRERRRQRDQERVERRLARRAEKHREMEAEARHSGSPPPVNMERGVLGREAGLGIDAPSAVVTSSSRRRSWSWSRHSQKMSTSMTKEAEPHPHPHPEEPHPEPMEVEPGPVAFLRHFHRTTSVPPPSEAPPSPTLPAQQPVPERKPSTTTTTTTTTTTKAAATPKGSMRLRRSFLRRMSRSRSPNAATESDQNAVSQYSSRQDESDVAAFTSTPRKNSESSSRTRISFSALFRLGKRNRRSSGPSSFSNTSREEMQAAAAAAAAAEAATQTQQYTRIRQHHHHHHHQQQQHQEEEAQAASTRTIPMPMNYIPRKVSNGVPKRTRSRFREDLPELPMSPPDSRVGSPEVEVPLPVVSESRSGGGGGGEGGDDGHQTTPVVRHDTPTSDLRRVDEKMERLEKMRQTPTSLRHSIQPSPEPVSLASIDSEGSWLSGRVGGARRSSVLRGGSSSMQRLPRPRITTRTPSPNGTEHDDDDDDDLADDEYLSNLATPSREMLADDEQRLTRKSTGDAFPSSDEDEVMAEAAAADMKWGSVERQRATVVQHPRITSRVGMLNSFHEAGSDSSSRSLSSEESEVEVDGDGDGDGDSPKVRRATSVSLSRGNAMHVSPGSTKALDV</sequence>
<dbReference type="AlphaFoldDB" id="A0A4U6XUH7"/>
<gene>
    <name evidence="2" type="ORF">CTA1_7847</name>
</gene>
<feature type="compositionally biased region" description="Basic and acidic residues" evidence="1">
    <location>
        <begin position="115"/>
        <end position="125"/>
    </location>
</feature>
<feature type="region of interest" description="Disordered" evidence="1">
    <location>
        <begin position="53"/>
        <end position="256"/>
    </location>
</feature>
<feature type="compositionally biased region" description="Basic and acidic residues" evidence="1">
    <location>
        <begin position="728"/>
        <end position="751"/>
    </location>
</feature>
<dbReference type="PANTHER" id="PTHR16021:SF13">
    <property type="entry name" value="ETS DOMAIN-CONTAINING PROTEIN-RELATED"/>
    <property type="match status" value="1"/>
</dbReference>
<organism evidence="2 3">
    <name type="scientific">Colletotrichum tanaceti</name>
    <dbReference type="NCBI Taxonomy" id="1306861"/>
    <lineage>
        <taxon>Eukaryota</taxon>
        <taxon>Fungi</taxon>
        <taxon>Dikarya</taxon>
        <taxon>Ascomycota</taxon>
        <taxon>Pezizomycotina</taxon>
        <taxon>Sordariomycetes</taxon>
        <taxon>Hypocreomycetidae</taxon>
        <taxon>Glomerellales</taxon>
        <taxon>Glomerellaceae</taxon>
        <taxon>Colletotrichum</taxon>
        <taxon>Colletotrichum destructivum species complex</taxon>
    </lineage>
</organism>
<feature type="region of interest" description="Disordered" evidence="1">
    <location>
        <begin position="283"/>
        <end position="966"/>
    </location>
</feature>
<feature type="compositionally biased region" description="Basic and acidic residues" evidence="1">
    <location>
        <begin position="435"/>
        <end position="452"/>
    </location>
</feature>
<feature type="compositionally biased region" description="Polar residues" evidence="1">
    <location>
        <begin position="533"/>
        <end position="549"/>
    </location>
</feature>
<feature type="compositionally biased region" description="Low complexity" evidence="1">
    <location>
        <begin position="497"/>
        <end position="512"/>
    </location>
</feature>
<feature type="compositionally biased region" description="Low complexity" evidence="1">
    <location>
        <begin position="606"/>
        <end position="617"/>
    </location>
</feature>
<evidence type="ECO:0000256" key="1">
    <source>
        <dbReference type="SAM" id="MobiDB-lite"/>
    </source>
</evidence>
<proteinExistence type="predicted"/>
<feature type="compositionally biased region" description="Basic and acidic residues" evidence="1">
    <location>
        <begin position="195"/>
        <end position="205"/>
    </location>
</feature>
<protein>
    <submittedName>
        <fullName evidence="2">Uncharacterized protein</fullName>
    </submittedName>
</protein>
<feature type="compositionally biased region" description="Low complexity" evidence="1">
    <location>
        <begin position="787"/>
        <end position="799"/>
    </location>
</feature>
<feature type="compositionally biased region" description="Polar residues" evidence="1">
    <location>
        <begin position="590"/>
        <end position="599"/>
    </location>
</feature>
<feature type="region of interest" description="Disordered" evidence="1">
    <location>
        <begin position="1"/>
        <end position="37"/>
    </location>
</feature>
<reference evidence="2 3" key="1">
    <citation type="journal article" date="2019" name="PLoS ONE">
        <title>Comparative genome analysis indicates high evolutionary potential of pathogenicity genes in Colletotrichum tanaceti.</title>
        <authorList>
            <person name="Lelwala R.V."/>
            <person name="Korhonen P.K."/>
            <person name="Young N.D."/>
            <person name="Scott J.B."/>
            <person name="Ades P.A."/>
            <person name="Gasser R.B."/>
            <person name="Taylor P.W.J."/>
        </authorList>
    </citation>
    <scope>NUCLEOTIDE SEQUENCE [LARGE SCALE GENOMIC DNA]</scope>
    <source>
        <strain evidence="2">BRIP57314</strain>
    </source>
</reference>
<keyword evidence="3" id="KW-1185">Reference proteome</keyword>
<feature type="compositionally biased region" description="Low complexity" evidence="1">
    <location>
        <begin position="53"/>
        <end position="63"/>
    </location>
</feature>